<organism evidence="8 9">
    <name type="scientific">Pycnococcus provasolii</name>
    <dbReference type="NCBI Taxonomy" id="41880"/>
    <lineage>
        <taxon>Eukaryota</taxon>
        <taxon>Viridiplantae</taxon>
        <taxon>Chlorophyta</taxon>
        <taxon>Pseudoscourfieldiophyceae</taxon>
        <taxon>Pseudoscourfieldiales</taxon>
        <taxon>Pycnococcaceae</taxon>
        <taxon>Pycnococcus</taxon>
    </lineage>
</organism>
<evidence type="ECO:0000256" key="1">
    <source>
        <dbReference type="ARBA" id="ARBA00004974"/>
    </source>
</evidence>
<dbReference type="InterPro" id="IPR054480">
    <property type="entry name" value="AHAS_small-like_ACT"/>
</dbReference>
<dbReference type="NCBIfam" id="TIGR00119">
    <property type="entry name" value="acolac_sm"/>
    <property type="match status" value="2"/>
</dbReference>
<evidence type="ECO:0000313" key="9">
    <source>
        <dbReference type="Proteomes" id="UP000660262"/>
    </source>
</evidence>
<dbReference type="Pfam" id="PF22629">
    <property type="entry name" value="ACT_AHAS_ss"/>
    <property type="match status" value="2"/>
</dbReference>
<dbReference type="PANTHER" id="PTHR30239">
    <property type="entry name" value="ACETOLACTATE SYNTHASE SMALL SUBUNIT"/>
    <property type="match status" value="1"/>
</dbReference>
<dbReference type="SUPFAM" id="SSF55021">
    <property type="entry name" value="ACT-like"/>
    <property type="match status" value="4"/>
</dbReference>
<dbReference type="PANTHER" id="PTHR30239:SF0">
    <property type="entry name" value="ACETOLACTATE SYNTHASE SMALL SUBUNIT 1, CHLOROPLASTIC"/>
    <property type="match status" value="1"/>
</dbReference>
<evidence type="ECO:0000259" key="7">
    <source>
        <dbReference type="PROSITE" id="PS51671"/>
    </source>
</evidence>
<keyword evidence="9" id="KW-1185">Reference proteome</keyword>
<dbReference type="GO" id="GO:0009097">
    <property type="term" value="P:isoleucine biosynthetic process"/>
    <property type="evidence" value="ECO:0007669"/>
    <property type="project" value="UniProtKB-UniPathway"/>
</dbReference>
<feature type="region of interest" description="Disordered" evidence="6">
    <location>
        <begin position="67"/>
        <end position="90"/>
    </location>
</feature>
<comment type="similarity">
    <text evidence="3">Belongs to the acetolactate synthase small subunit family.</text>
</comment>
<evidence type="ECO:0000256" key="4">
    <source>
        <dbReference type="ARBA" id="ARBA00022605"/>
    </source>
</evidence>
<feature type="region of interest" description="Disordered" evidence="6">
    <location>
        <begin position="269"/>
        <end position="325"/>
    </location>
</feature>
<name>A0A830H6V8_9CHLO</name>
<protein>
    <recommendedName>
        <fullName evidence="7">ACT domain-containing protein</fullName>
    </recommendedName>
</protein>
<dbReference type="Gene3D" id="3.30.70.1150">
    <property type="entry name" value="ACT-like. Chain A, domain 2"/>
    <property type="match status" value="2"/>
</dbReference>
<evidence type="ECO:0000256" key="3">
    <source>
        <dbReference type="ARBA" id="ARBA00006341"/>
    </source>
</evidence>
<dbReference type="UniPathway" id="UPA00047">
    <property type="reaction ID" value="UER00055"/>
</dbReference>
<dbReference type="GO" id="GO:0003984">
    <property type="term" value="F:acetolactate synthase activity"/>
    <property type="evidence" value="ECO:0007669"/>
    <property type="project" value="TreeGrafter"/>
</dbReference>
<dbReference type="Gene3D" id="3.30.70.260">
    <property type="match status" value="2"/>
</dbReference>
<reference evidence="8" key="1">
    <citation type="submission" date="2020-10" db="EMBL/GenBank/DDBJ databases">
        <title>Unveiling of a novel bifunctional photoreceptor, Dualchrome1, isolated from a cosmopolitan green alga.</title>
        <authorList>
            <person name="Suzuki S."/>
            <person name="Kawachi M."/>
        </authorList>
    </citation>
    <scope>NUCLEOTIDE SEQUENCE</scope>
    <source>
        <strain evidence="8">NIES 2893</strain>
    </source>
</reference>
<evidence type="ECO:0000256" key="2">
    <source>
        <dbReference type="ARBA" id="ARBA00005025"/>
    </source>
</evidence>
<dbReference type="PROSITE" id="PS51671">
    <property type="entry name" value="ACT"/>
    <property type="match status" value="2"/>
</dbReference>
<keyword evidence="5" id="KW-0100">Branched-chain amino acid biosynthesis</keyword>
<dbReference type="CDD" id="cd04878">
    <property type="entry name" value="ACT_AHAS"/>
    <property type="match status" value="2"/>
</dbReference>
<comment type="pathway">
    <text evidence="2">Amino-acid biosynthesis; L-valine biosynthesis; L-valine from pyruvate: step 1/4.</text>
</comment>
<dbReference type="InterPro" id="IPR039557">
    <property type="entry name" value="AHAS_ACT"/>
</dbReference>
<dbReference type="GO" id="GO:0009099">
    <property type="term" value="P:L-valine biosynthetic process"/>
    <property type="evidence" value="ECO:0007669"/>
    <property type="project" value="UniProtKB-UniPathway"/>
</dbReference>
<dbReference type="FunFam" id="3.30.70.1150:FF:000001">
    <property type="entry name" value="Acetolactate synthase small subunit"/>
    <property type="match status" value="1"/>
</dbReference>
<dbReference type="InterPro" id="IPR002912">
    <property type="entry name" value="ACT_dom"/>
</dbReference>
<dbReference type="OrthoDB" id="2013116at2759"/>
<evidence type="ECO:0000256" key="5">
    <source>
        <dbReference type="ARBA" id="ARBA00023304"/>
    </source>
</evidence>
<dbReference type="InterPro" id="IPR004789">
    <property type="entry name" value="Acetalactate_synth_ssu"/>
</dbReference>
<comment type="pathway">
    <text evidence="1">Amino-acid biosynthesis; L-isoleucine biosynthesis; L-isoleucine from 2-oxobutanoate: step 1/4.</text>
</comment>
<feature type="domain" description="ACT" evidence="7">
    <location>
        <begin position="109"/>
        <end position="181"/>
    </location>
</feature>
<dbReference type="Proteomes" id="UP000660262">
    <property type="component" value="Unassembled WGS sequence"/>
</dbReference>
<gene>
    <name evidence="8" type="ORF">PPROV_000078900</name>
</gene>
<dbReference type="AlphaFoldDB" id="A0A830H6V8"/>
<proteinExistence type="inferred from homology"/>
<dbReference type="GO" id="GO:0005829">
    <property type="term" value="C:cytosol"/>
    <property type="evidence" value="ECO:0007669"/>
    <property type="project" value="TreeGrafter"/>
</dbReference>
<dbReference type="NCBIfam" id="NF008864">
    <property type="entry name" value="PRK11895.1"/>
    <property type="match status" value="2"/>
</dbReference>
<dbReference type="InterPro" id="IPR019455">
    <property type="entry name" value="Acetolactate_synth_ssu_C"/>
</dbReference>
<dbReference type="InterPro" id="IPR027271">
    <property type="entry name" value="Acetolactate_synth/TF_NikR_C"/>
</dbReference>
<evidence type="ECO:0000256" key="6">
    <source>
        <dbReference type="SAM" id="MobiDB-lite"/>
    </source>
</evidence>
<comment type="caution">
    <text evidence="8">The sequence shown here is derived from an EMBL/GenBank/DDBJ whole genome shotgun (WGS) entry which is preliminary data.</text>
</comment>
<dbReference type="EMBL" id="BNJQ01000002">
    <property type="protein sequence ID" value="GHP02033.1"/>
    <property type="molecule type" value="Genomic_DNA"/>
</dbReference>
<dbReference type="GO" id="GO:1990610">
    <property type="term" value="F:acetolactate synthase regulator activity"/>
    <property type="evidence" value="ECO:0007669"/>
    <property type="project" value="InterPro"/>
</dbReference>
<feature type="domain" description="ACT" evidence="7">
    <location>
        <begin position="359"/>
        <end position="433"/>
    </location>
</feature>
<dbReference type="UniPathway" id="UPA00049">
    <property type="reaction ID" value="UER00059"/>
</dbReference>
<accession>A0A830H6V8</accession>
<dbReference type="Pfam" id="PF10369">
    <property type="entry name" value="ALS_ss_C"/>
    <property type="match status" value="2"/>
</dbReference>
<dbReference type="InterPro" id="IPR045865">
    <property type="entry name" value="ACT-like_dom_sf"/>
</dbReference>
<keyword evidence="4" id="KW-0028">Amino-acid biosynthesis</keyword>
<sequence length="528" mass="57106">MPLSGVVSVSGMKACHISSPYSFRVSRVCGARGYPASSSSSSRQLVRGYLRALRRPDGRRHAATAAVESSQDASAADVEQQQQQQASGQQRLDVYEAPALLEEGVSKRTISIFVADESGMISRVAGVFARRGYNIDSLTVGLNYERALFTAVITGSETQTQGLMKQLCKLVNVRAVEDLSKTNCIERELMMVKVRAPPGPTRDRVLQEVSVFRADVVDSGPKTLTVLCSGDPGKTFALQRALEEYGVEEVARTGKVALRRGAWVRGAKPQFAPSDVSSGGRDATAKQASVSPSDDDKGGEEEAETAQASASGEIQTGGGDTYGLDDSTGAGVWDVPVLDYDFGAPEVFDDDGRPFEPFTLSISVNDAPGVLNRLTGVFSRRGYNIQSLAVGPSESLGVSRITTVVPGTQETIRKLISQLNRMVDTLDIQNLTGRPFVERELMLVKVRCDPRHRGEVLDLANIFRSKVVDVSQNTMTIEVTGDNEKLAAFQDLLKPSLLEVARTGCLALFRESRVDTKLLEVVQSYDDI</sequence>
<evidence type="ECO:0000313" key="8">
    <source>
        <dbReference type="EMBL" id="GHP02033.1"/>
    </source>
</evidence>